<protein>
    <submittedName>
        <fullName evidence="2">Uncharacterized protein</fullName>
    </submittedName>
</protein>
<name>A0A182D2F0_BLAVI</name>
<organism evidence="2">
    <name type="scientific">Blastochloris viridis</name>
    <name type="common">Rhodopseudomonas viridis</name>
    <dbReference type="NCBI Taxonomy" id="1079"/>
    <lineage>
        <taxon>Bacteria</taxon>
        <taxon>Pseudomonadati</taxon>
        <taxon>Pseudomonadota</taxon>
        <taxon>Alphaproteobacteria</taxon>
        <taxon>Hyphomicrobiales</taxon>
        <taxon>Blastochloridaceae</taxon>
        <taxon>Blastochloris</taxon>
    </lineage>
</organism>
<gene>
    <name evidence="2" type="ORF">BV133_2103</name>
</gene>
<reference evidence="2" key="1">
    <citation type="journal article" date="2015" name="Genome Announc.">
        <title>Complete Genome Sequence of the Bacteriochlorophyll b-Producing Photosynthetic Bacterium Blastochloris viridis.</title>
        <authorList>
            <person name="Tsukatani Y."/>
            <person name="Hirose Y."/>
            <person name="Harada J."/>
            <person name="Misawa N."/>
            <person name="Mori K."/>
            <person name="Inoue K."/>
            <person name="Tamiaki H."/>
        </authorList>
    </citation>
    <scope>NUCLEOTIDE SEQUENCE [LARGE SCALE GENOMIC DNA]</scope>
    <source>
        <strain evidence="2">DSM 133</strain>
    </source>
</reference>
<evidence type="ECO:0000313" key="2">
    <source>
        <dbReference type="EMBL" id="BAR99696.1"/>
    </source>
</evidence>
<evidence type="ECO:0000256" key="1">
    <source>
        <dbReference type="SAM" id="MobiDB-lite"/>
    </source>
</evidence>
<accession>A0A182D2F0</accession>
<dbReference type="AlphaFoldDB" id="A0A182D2F0"/>
<dbReference type="EMBL" id="AP014854">
    <property type="protein sequence ID" value="BAR99696.1"/>
    <property type="molecule type" value="Genomic_DNA"/>
</dbReference>
<proteinExistence type="predicted"/>
<sequence>MRSIRRAIRDPMQKESLTRQTIPAQRRMLRLQMLRIQRRPG</sequence>
<feature type="region of interest" description="Disordered" evidence="1">
    <location>
        <begin position="1"/>
        <end position="23"/>
    </location>
</feature>
<feature type="compositionally biased region" description="Basic and acidic residues" evidence="1">
    <location>
        <begin position="7"/>
        <end position="17"/>
    </location>
</feature>